<proteinExistence type="inferred from homology"/>
<dbReference type="PANTHER" id="PTHR43386:SF1">
    <property type="entry name" value="D,D-DIPEPTIDE TRANSPORT SYSTEM PERMEASE PROTEIN DDPC-RELATED"/>
    <property type="match status" value="1"/>
</dbReference>
<sequence length="276" mass="28585">MKTLRSPLVIVGGALVTMLVVVAVAAPLLAPYDPRALSGASLVRPSAHHLLGTNDIGQDIFSQVVWGARSSLTVAVGSALLAVGLGVAVGILAGLAGGWVDAIAMRIVDVVLALPLLPLLVLIAALAGARRSNLVLIIGLTGWPATARIIRAQALTLRQRGFVDASRGFGAGFGHVARRHLLPALGPLIVTGFVSVAAHAVLVEAGLAFLGLADPTGVSWGLILNRALLHQGLYFTALWTWWVLPAGSAVTLAVLGFTFVGVGLEPAFNPRWRANR</sequence>
<dbReference type="PROSITE" id="PS50928">
    <property type="entry name" value="ABC_TM1"/>
    <property type="match status" value="1"/>
</dbReference>
<dbReference type="InterPro" id="IPR050366">
    <property type="entry name" value="BP-dependent_transpt_permease"/>
</dbReference>
<keyword evidence="6 7" id="KW-0472">Membrane</keyword>
<evidence type="ECO:0000256" key="5">
    <source>
        <dbReference type="ARBA" id="ARBA00022989"/>
    </source>
</evidence>
<dbReference type="Proteomes" id="UP000248724">
    <property type="component" value="Unassembled WGS sequence"/>
</dbReference>
<evidence type="ECO:0000259" key="8">
    <source>
        <dbReference type="PROSITE" id="PS50928"/>
    </source>
</evidence>
<evidence type="ECO:0000256" key="4">
    <source>
        <dbReference type="ARBA" id="ARBA00022692"/>
    </source>
</evidence>
<protein>
    <submittedName>
        <fullName evidence="9">ABC transporter permease</fullName>
    </submittedName>
</protein>
<dbReference type="Gene3D" id="1.10.3720.10">
    <property type="entry name" value="MetI-like"/>
    <property type="match status" value="1"/>
</dbReference>
<dbReference type="PANTHER" id="PTHR43386">
    <property type="entry name" value="OLIGOPEPTIDE TRANSPORT SYSTEM PERMEASE PROTEIN APPC"/>
    <property type="match status" value="1"/>
</dbReference>
<evidence type="ECO:0000256" key="2">
    <source>
        <dbReference type="ARBA" id="ARBA00022448"/>
    </source>
</evidence>
<keyword evidence="4 7" id="KW-0812">Transmembrane</keyword>
<dbReference type="Pfam" id="PF00528">
    <property type="entry name" value="BPD_transp_1"/>
    <property type="match status" value="1"/>
</dbReference>
<evidence type="ECO:0000313" key="9">
    <source>
        <dbReference type="EMBL" id="PZR78080.1"/>
    </source>
</evidence>
<feature type="transmembrane region" description="Helical" evidence="7">
    <location>
        <begin position="233"/>
        <end position="264"/>
    </location>
</feature>
<feature type="transmembrane region" description="Helical" evidence="7">
    <location>
        <begin position="188"/>
        <end position="213"/>
    </location>
</feature>
<reference evidence="9 10" key="1">
    <citation type="journal article" date="2017" name="Nature">
        <title>Atmospheric trace gases support primary production in Antarctic desert surface soil.</title>
        <authorList>
            <person name="Ji M."/>
            <person name="Greening C."/>
            <person name="Vanwonterghem I."/>
            <person name="Carere C.R."/>
            <person name="Bay S.K."/>
            <person name="Steen J.A."/>
            <person name="Montgomery K."/>
            <person name="Lines T."/>
            <person name="Beardall J."/>
            <person name="van Dorst J."/>
            <person name="Snape I."/>
            <person name="Stott M.B."/>
            <person name="Hugenholtz P."/>
            <person name="Ferrari B.C."/>
        </authorList>
    </citation>
    <scope>NUCLEOTIDE SEQUENCE [LARGE SCALE GENOMIC DNA]</scope>
    <source>
        <strain evidence="9">RRmetagenome_bin12</strain>
    </source>
</reference>
<evidence type="ECO:0000256" key="1">
    <source>
        <dbReference type="ARBA" id="ARBA00004651"/>
    </source>
</evidence>
<evidence type="ECO:0000256" key="6">
    <source>
        <dbReference type="ARBA" id="ARBA00023136"/>
    </source>
</evidence>
<keyword evidence="2 7" id="KW-0813">Transport</keyword>
<organism evidence="9 10">
    <name type="scientific">Candidatus Aeolococcus gillhamiae</name>
    <dbReference type="NCBI Taxonomy" id="3127015"/>
    <lineage>
        <taxon>Bacteria</taxon>
        <taxon>Bacillati</taxon>
        <taxon>Candidatus Dormiibacterota</taxon>
        <taxon>Candidatus Dormibacteria</taxon>
        <taxon>Candidatus Aeolococcales</taxon>
        <taxon>Candidatus Aeolococcaceae</taxon>
        <taxon>Candidatus Aeolococcus</taxon>
    </lineage>
</organism>
<keyword evidence="5 7" id="KW-1133">Transmembrane helix</keyword>
<dbReference type="EMBL" id="QHBU01000270">
    <property type="protein sequence ID" value="PZR78080.1"/>
    <property type="molecule type" value="Genomic_DNA"/>
</dbReference>
<feature type="transmembrane region" description="Helical" evidence="7">
    <location>
        <begin position="133"/>
        <end position="150"/>
    </location>
</feature>
<feature type="transmembrane region" description="Helical" evidence="7">
    <location>
        <begin position="72"/>
        <end position="95"/>
    </location>
</feature>
<accession>A0A2W5YZ34</accession>
<comment type="similarity">
    <text evidence="7">Belongs to the binding-protein-dependent transport system permease family.</text>
</comment>
<dbReference type="Pfam" id="PF12911">
    <property type="entry name" value="OppC_N"/>
    <property type="match status" value="1"/>
</dbReference>
<gene>
    <name evidence="9" type="ORF">DLM65_14065</name>
</gene>
<dbReference type="AlphaFoldDB" id="A0A2W5YZ34"/>
<comment type="caution">
    <text evidence="9">The sequence shown here is derived from an EMBL/GenBank/DDBJ whole genome shotgun (WGS) entry which is preliminary data.</text>
</comment>
<dbReference type="SUPFAM" id="SSF161098">
    <property type="entry name" value="MetI-like"/>
    <property type="match status" value="1"/>
</dbReference>
<feature type="transmembrane region" description="Helical" evidence="7">
    <location>
        <begin position="107"/>
        <end position="127"/>
    </location>
</feature>
<evidence type="ECO:0000256" key="7">
    <source>
        <dbReference type="RuleBase" id="RU363032"/>
    </source>
</evidence>
<comment type="subcellular location">
    <subcellularLocation>
        <location evidence="1 7">Cell membrane</location>
        <topology evidence="1 7">Multi-pass membrane protein</topology>
    </subcellularLocation>
</comment>
<evidence type="ECO:0000256" key="3">
    <source>
        <dbReference type="ARBA" id="ARBA00022475"/>
    </source>
</evidence>
<evidence type="ECO:0000313" key="10">
    <source>
        <dbReference type="Proteomes" id="UP000248724"/>
    </source>
</evidence>
<dbReference type="InterPro" id="IPR000515">
    <property type="entry name" value="MetI-like"/>
</dbReference>
<dbReference type="GO" id="GO:0055085">
    <property type="term" value="P:transmembrane transport"/>
    <property type="evidence" value="ECO:0007669"/>
    <property type="project" value="InterPro"/>
</dbReference>
<dbReference type="GO" id="GO:0005886">
    <property type="term" value="C:plasma membrane"/>
    <property type="evidence" value="ECO:0007669"/>
    <property type="project" value="UniProtKB-SubCell"/>
</dbReference>
<feature type="domain" description="ABC transmembrane type-1" evidence="8">
    <location>
        <begin position="68"/>
        <end position="261"/>
    </location>
</feature>
<feature type="transmembrane region" description="Helical" evidence="7">
    <location>
        <begin position="7"/>
        <end position="30"/>
    </location>
</feature>
<name>A0A2W5YZ34_9BACT</name>
<dbReference type="InterPro" id="IPR035906">
    <property type="entry name" value="MetI-like_sf"/>
</dbReference>
<dbReference type="CDD" id="cd06261">
    <property type="entry name" value="TM_PBP2"/>
    <property type="match status" value="1"/>
</dbReference>
<dbReference type="InterPro" id="IPR025966">
    <property type="entry name" value="OppC_N"/>
</dbReference>
<keyword evidence="3" id="KW-1003">Cell membrane</keyword>